<accession>X1C7G5</accession>
<comment type="caution">
    <text evidence="4">The sequence shown here is derived from an EMBL/GenBank/DDBJ whole genome shotgun (WGS) entry which is preliminary data.</text>
</comment>
<sequence>PTLESSFLPFSITSLTYMNELWGLPLWLDSILLFYNKDLFNQNGLEYPTANWTENDLSFAAKNLTDISETQRYGLAWSTLSPYMWPAFQYGYGHGPLYQNQTIVVNDTASVNAMELIFYLKYYYNCVGYDDSSSAATQAFLESKASMLIYGGWYVPVLKDAGLNYGIEILPKISSTGEFMSPMAEVKGFGVSKDTLYPDTCFELISYLTSTEIQQEFVDDEYKIPTKNDPFARKTSGDSPVCAILTNLSTHPDDGCS</sequence>
<evidence type="ECO:0000256" key="1">
    <source>
        <dbReference type="ARBA" id="ARBA00008520"/>
    </source>
</evidence>
<dbReference type="SUPFAM" id="SSF53850">
    <property type="entry name" value="Periplasmic binding protein-like II"/>
    <property type="match status" value="1"/>
</dbReference>
<dbReference type="Gene3D" id="3.40.190.10">
    <property type="entry name" value="Periplasmic binding protein-like II"/>
    <property type="match status" value="1"/>
</dbReference>
<evidence type="ECO:0008006" key="5">
    <source>
        <dbReference type="Google" id="ProtNLM"/>
    </source>
</evidence>
<keyword evidence="3" id="KW-0732">Signal</keyword>
<reference evidence="4" key="1">
    <citation type="journal article" date="2014" name="Front. Microbiol.">
        <title>High frequency of phylogenetically diverse reductive dehalogenase-homologous genes in deep subseafloor sedimentary metagenomes.</title>
        <authorList>
            <person name="Kawai M."/>
            <person name="Futagami T."/>
            <person name="Toyoda A."/>
            <person name="Takaki Y."/>
            <person name="Nishi S."/>
            <person name="Hori S."/>
            <person name="Arai W."/>
            <person name="Tsubouchi T."/>
            <person name="Morono Y."/>
            <person name="Uchiyama I."/>
            <person name="Ito T."/>
            <person name="Fujiyama A."/>
            <person name="Inagaki F."/>
            <person name="Takami H."/>
        </authorList>
    </citation>
    <scope>NUCLEOTIDE SEQUENCE</scope>
    <source>
        <strain evidence="4">Expedition CK06-06</strain>
    </source>
</reference>
<dbReference type="Pfam" id="PF01547">
    <property type="entry name" value="SBP_bac_1"/>
    <property type="match status" value="1"/>
</dbReference>
<gene>
    <name evidence="4" type="ORF">S01H4_46591</name>
</gene>
<organism evidence="4">
    <name type="scientific">marine sediment metagenome</name>
    <dbReference type="NCBI Taxonomy" id="412755"/>
    <lineage>
        <taxon>unclassified sequences</taxon>
        <taxon>metagenomes</taxon>
        <taxon>ecological metagenomes</taxon>
    </lineage>
</organism>
<dbReference type="EMBL" id="BART01026056">
    <property type="protein sequence ID" value="GAG92338.1"/>
    <property type="molecule type" value="Genomic_DNA"/>
</dbReference>
<keyword evidence="2" id="KW-0813">Transport</keyword>
<dbReference type="GO" id="GO:0015768">
    <property type="term" value="P:maltose transport"/>
    <property type="evidence" value="ECO:0007669"/>
    <property type="project" value="TreeGrafter"/>
</dbReference>
<dbReference type="AlphaFoldDB" id="X1C7G5"/>
<dbReference type="InterPro" id="IPR006059">
    <property type="entry name" value="SBP"/>
</dbReference>
<dbReference type="PANTHER" id="PTHR30061:SF50">
    <property type="entry name" value="MALTOSE_MALTODEXTRIN-BINDING PERIPLASMIC PROTEIN"/>
    <property type="match status" value="1"/>
</dbReference>
<protein>
    <recommendedName>
        <fullName evidence="5">Extracellular solute-binding protein family 1</fullName>
    </recommendedName>
</protein>
<evidence type="ECO:0000256" key="2">
    <source>
        <dbReference type="ARBA" id="ARBA00022448"/>
    </source>
</evidence>
<evidence type="ECO:0000256" key="3">
    <source>
        <dbReference type="ARBA" id="ARBA00022729"/>
    </source>
</evidence>
<feature type="non-terminal residue" evidence="4">
    <location>
        <position position="1"/>
    </location>
</feature>
<evidence type="ECO:0000313" key="4">
    <source>
        <dbReference type="EMBL" id="GAG92338.1"/>
    </source>
</evidence>
<dbReference type="GO" id="GO:0042956">
    <property type="term" value="P:maltodextrin transmembrane transport"/>
    <property type="evidence" value="ECO:0007669"/>
    <property type="project" value="TreeGrafter"/>
</dbReference>
<dbReference type="GO" id="GO:0055052">
    <property type="term" value="C:ATP-binding cassette (ABC) transporter complex, substrate-binding subunit-containing"/>
    <property type="evidence" value="ECO:0007669"/>
    <property type="project" value="TreeGrafter"/>
</dbReference>
<name>X1C7G5_9ZZZZ</name>
<comment type="similarity">
    <text evidence="1">Belongs to the bacterial solute-binding protein 1 family.</text>
</comment>
<proteinExistence type="inferred from homology"/>
<dbReference type="PANTHER" id="PTHR30061">
    <property type="entry name" value="MALTOSE-BINDING PERIPLASMIC PROTEIN"/>
    <property type="match status" value="1"/>
</dbReference>
<dbReference type="GO" id="GO:1901982">
    <property type="term" value="F:maltose binding"/>
    <property type="evidence" value="ECO:0007669"/>
    <property type="project" value="TreeGrafter"/>
</dbReference>